<name>A0A5C6DGT9_9BACT</name>
<dbReference type="Pfam" id="PF13489">
    <property type="entry name" value="Methyltransf_23"/>
    <property type="match status" value="1"/>
</dbReference>
<dbReference type="Gene3D" id="3.40.50.150">
    <property type="entry name" value="Vaccinia Virus protein VP39"/>
    <property type="match status" value="1"/>
</dbReference>
<evidence type="ECO:0000313" key="2">
    <source>
        <dbReference type="Proteomes" id="UP000315471"/>
    </source>
</evidence>
<dbReference type="RefSeq" id="WP_197172287.1">
    <property type="nucleotide sequence ID" value="NZ_SJPY01000009.1"/>
</dbReference>
<accession>A0A5C6DGT9</accession>
<evidence type="ECO:0008006" key="3">
    <source>
        <dbReference type="Google" id="ProtNLM"/>
    </source>
</evidence>
<dbReference type="Proteomes" id="UP000315471">
    <property type="component" value="Unassembled WGS sequence"/>
</dbReference>
<proteinExistence type="predicted"/>
<evidence type="ECO:0000313" key="1">
    <source>
        <dbReference type="EMBL" id="TWU35822.1"/>
    </source>
</evidence>
<protein>
    <recommendedName>
        <fullName evidence="3">Methyltransferase type 11 domain-containing protein</fullName>
    </recommendedName>
</protein>
<dbReference type="PANTHER" id="PTHR43861">
    <property type="entry name" value="TRANS-ACONITATE 2-METHYLTRANSFERASE-RELATED"/>
    <property type="match status" value="1"/>
</dbReference>
<sequence length="267" mass="31184">MSVRDSVKKHVPERFFPLLMEAGGRVMALIYRGKKYYCPCCQGTFRKMLPGGVSQRENAVCPGCNAYERHRLLWLYLNEKLAVYKREMVLLHIAPEYVFRKMFRSLPNIQYVGAGIEAPFADIEMDITAIEQEDNSYDAIICNHVLEHVPKDVQAMRELHRVLKPGGWAILQVPLDLSLENTYEDFTIQSPEERLKHFGQEDHVRLYGRDYKDRLQDAGFTVSVDRYREEFSPSVAERFRLPENEVIYLCTKTDTTDRQENSTQHRN</sequence>
<comment type="caution">
    <text evidence="1">The sequence shown here is derived from an EMBL/GenBank/DDBJ whole genome shotgun (WGS) entry which is preliminary data.</text>
</comment>
<dbReference type="PANTHER" id="PTHR43861:SF1">
    <property type="entry name" value="TRANS-ACONITATE 2-METHYLTRANSFERASE"/>
    <property type="match status" value="1"/>
</dbReference>
<organism evidence="1 2">
    <name type="scientific">Novipirellula aureliae</name>
    <dbReference type="NCBI Taxonomy" id="2527966"/>
    <lineage>
        <taxon>Bacteria</taxon>
        <taxon>Pseudomonadati</taxon>
        <taxon>Planctomycetota</taxon>
        <taxon>Planctomycetia</taxon>
        <taxon>Pirellulales</taxon>
        <taxon>Pirellulaceae</taxon>
        <taxon>Novipirellula</taxon>
    </lineage>
</organism>
<keyword evidence="2" id="KW-1185">Reference proteome</keyword>
<reference evidence="1 2" key="1">
    <citation type="submission" date="2019-02" db="EMBL/GenBank/DDBJ databases">
        <title>Deep-cultivation of Planctomycetes and their phenomic and genomic characterization uncovers novel biology.</title>
        <authorList>
            <person name="Wiegand S."/>
            <person name="Jogler M."/>
            <person name="Boedeker C."/>
            <person name="Pinto D."/>
            <person name="Vollmers J."/>
            <person name="Rivas-Marin E."/>
            <person name="Kohn T."/>
            <person name="Peeters S.H."/>
            <person name="Heuer A."/>
            <person name="Rast P."/>
            <person name="Oberbeckmann S."/>
            <person name="Bunk B."/>
            <person name="Jeske O."/>
            <person name="Meyerdierks A."/>
            <person name="Storesund J.E."/>
            <person name="Kallscheuer N."/>
            <person name="Luecker S."/>
            <person name="Lage O.M."/>
            <person name="Pohl T."/>
            <person name="Merkel B.J."/>
            <person name="Hornburger P."/>
            <person name="Mueller R.-W."/>
            <person name="Bruemmer F."/>
            <person name="Labrenz M."/>
            <person name="Spormann A.M."/>
            <person name="Op Den Camp H."/>
            <person name="Overmann J."/>
            <person name="Amann R."/>
            <person name="Jetten M.S.M."/>
            <person name="Mascher T."/>
            <person name="Medema M.H."/>
            <person name="Devos D.P."/>
            <person name="Kaster A.-K."/>
            <person name="Ovreas L."/>
            <person name="Rohde M."/>
            <person name="Galperin M.Y."/>
            <person name="Jogler C."/>
        </authorList>
    </citation>
    <scope>NUCLEOTIDE SEQUENCE [LARGE SCALE GENOMIC DNA]</scope>
    <source>
        <strain evidence="1 2">Q31b</strain>
    </source>
</reference>
<dbReference type="SUPFAM" id="SSF53335">
    <property type="entry name" value="S-adenosyl-L-methionine-dependent methyltransferases"/>
    <property type="match status" value="1"/>
</dbReference>
<dbReference type="CDD" id="cd02440">
    <property type="entry name" value="AdoMet_MTases"/>
    <property type="match status" value="1"/>
</dbReference>
<dbReference type="InterPro" id="IPR029063">
    <property type="entry name" value="SAM-dependent_MTases_sf"/>
</dbReference>
<dbReference type="EMBL" id="SJPY01000009">
    <property type="protein sequence ID" value="TWU35822.1"/>
    <property type="molecule type" value="Genomic_DNA"/>
</dbReference>
<gene>
    <name evidence="1" type="ORF">Q31b_52570</name>
</gene>
<dbReference type="AlphaFoldDB" id="A0A5C6DGT9"/>